<keyword evidence="3" id="KW-1185">Reference proteome</keyword>
<dbReference type="EMBL" id="PGOL01002610">
    <property type="protein sequence ID" value="PKI46508.1"/>
    <property type="molecule type" value="Genomic_DNA"/>
</dbReference>
<comment type="caution">
    <text evidence="2">The sequence shown here is derived from an EMBL/GenBank/DDBJ whole genome shotgun (WGS) entry which is preliminary data.</text>
</comment>
<sequence length="229" mass="25194">MERTDYFDSPTDSYSMGTKLVMLALESISGGMPRIWTQYDMESNLTSLRDIIPSHSGLIIILAISWLWDIEIFELNISNRERSSSVGSIGFGISCGCSDVFESRVKVVTMVKILVDDVPLDDVPSVIGNYHICVVKNKRLAADILSRAKQMKLVMQFGVGLEGVDIDAATKLGIKVARIPGDVTGNAASCAEIAIYLMLGLLRKQVEFFFMDDIMCTDLAILKGRSQSP</sequence>
<dbReference type="GO" id="GO:0051287">
    <property type="term" value="F:NAD binding"/>
    <property type="evidence" value="ECO:0007669"/>
    <property type="project" value="InterPro"/>
</dbReference>
<dbReference type="Pfam" id="PF00389">
    <property type="entry name" value="2-Hacid_dh"/>
    <property type="match status" value="1"/>
</dbReference>
<feature type="domain" description="D-isomer specific 2-hydroxyacid dehydrogenase catalytic" evidence="1">
    <location>
        <begin position="117"/>
        <end position="189"/>
    </location>
</feature>
<proteinExistence type="predicted"/>
<dbReference type="Gene3D" id="3.40.50.720">
    <property type="entry name" value="NAD(P)-binding Rossmann-like Domain"/>
    <property type="match status" value="1"/>
</dbReference>
<dbReference type="GO" id="GO:0004617">
    <property type="term" value="F:phosphoglycerate dehydrogenase activity"/>
    <property type="evidence" value="ECO:0007669"/>
    <property type="project" value="TreeGrafter"/>
</dbReference>
<accession>A0A2I0IR87</accession>
<organism evidence="2 3">
    <name type="scientific">Punica granatum</name>
    <name type="common">Pomegranate</name>
    <dbReference type="NCBI Taxonomy" id="22663"/>
    <lineage>
        <taxon>Eukaryota</taxon>
        <taxon>Viridiplantae</taxon>
        <taxon>Streptophyta</taxon>
        <taxon>Embryophyta</taxon>
        <taxon>Tracheophyta</taxon>
        <taxon>Spermatophyta</taxon>
        <taxon>Magnoliopsida</taxon>
        <taxon>eudicotyledons</taxon>
        <taxon>Gunneridae</taxon>
        <taxon>Pentapetalae</taxon>
        <taxon>rosids</taxon>
        <taxon>malvids</taxon>
        <taxon>Myrtales</taxon>
        <taxon>Lythraceae</taxon>
        <taxon>Punica</taxon>
    </lineage>
</organism>
<dbReference type="SUPFAM" id="SSF52283">
    <property type="entry name" value="Formate/glycerate dehydrogenase catalytic domain-like"/>
    <property type="match status" value="1"/>
</dbReference>
<evidence type="ECO:0000259" key="1">
    <source>
        <dbReference type="Pfam" id="PF00389"/>
    </source>
</evidence>
<dbReference type="Proteomes" id="UP000233551">
    <property type="component" value="Unassembled WGS sequence"/>
</dbReference>
<evidence type="ECO:0000313" key="3">
    <source>
        <dbReference type="Proteomes" id="UP000233551"/>
    </source>
</evidence>
<dbReference type="STRING" id="22663.A0A2I0IR87"/>
<dbReference type="PANTHER" id="PTHR42938:SF25">
    <property type="entry name" value="D-ISOMER SPECIFIC 2-HYDROXYACID DEHYDROGENASE FAMILY PROTEIN"/>
    <property type="match status" value="1"/>
</dbReference>
<dbReference type="PANTHER" id="PTHR42938">
    <property type="entry name" value="FORMATE DEHYDROGENASE 1"/>
    <property type="match status" value="1"/>
</dbReference>
<gene>
    <name evidence="2" type="ORF">CRG98_033065</name>
</gene>
<dbReference type="InterPro" id="IPR006139">
    <property type="entry name" value="D-isomer_2_OHA_DH_cat_dom"/>
</dbReference>
<dbReference type="AlphaFoldDB" id="A0A2I0IR87"/>
<evidence type="ECO:0000313" key="2">
    <source>
        <dbReference type="EMBL" id="PKI46508.1"/>
    </source>
</evidence>
<reference evidence="2 3" key="1">
    <citation type="submission" date="2017-11" db="EMBL/GenBank/DDBJ databases">
        <title>De-novo sequencing of pomegranate (Punica granatum L.) genome.</title>
        <authorList>
            <person name="Akparov Z."/>
            <person name="Amiraslanov A."/>
            <person name="Hajiyeva S."/>
            <person name="Abbasov M."/>
            <person name="Kaur K."/>
            <person name="Hamwieh A."/>
            <person name="Solovyev V."/>
            <person name="Salamov A."/>
            <person name="Braich B."/>
            <person name="Kosarev P."/>
            <person name="Mahmoud A."/>
            <person name="Hajiyev E."/>
            <person name="Babayeva S."/>
            <person name="Izzatullayeva V."/>
            <person name="Mammadov A."/>
            <person name="Mammadov A."/>
            <person name="Sharifova S."/>
            <person name="Ojaghi J."/>
            <person name="Eynullazada K."/>
            <person name="Bayramov B."/>
            <person name="Abdulazimova A."/>
            <person name="Shahmuradov I."/>
        </authorList>
    </citation>
    <scope>NUCLEOTIDE SEQUENCE [LARGE SCALE GENOMIC DNA]</scope>
    <source>
        <strain evidence="3">cv. AG2017</strain>
        <tissue evidence="2">Leaf</tissue>
    </source>
</reference>
<protein>
    <recommendedName>
        <fullName evidence="1">D-isomer specific 2-hydroxyacid dehydrogenase catalytic domain-containing protein</fullName>
    </recommendedName>
</protein>
<name>A0A2I0IR87_PUNGR</name>